<dbReference type="AlphaFoldDB" id="A0AAE3G0H0"/>
<proteinExistence type="predicted"/>
<organism evidence="3 4">
    <name type="scientific">Natronocella acetinitrilica</name>
    <dbReference type="NCBI Taxonomy" id="414046"/>
    <lineage>
        <taxon>Bacteria</taxon>
        <taxon>Pseudomonadati</taxon>
        <taxon>Pseudomonadota</taxon>
        <taxon>Gammaproteobacteria</taxon>
        <taxon>Chromatiales</taxon>
        <taxon>Ectothiorhodospiraceae</taxon>
        <taxon>Natronocella</taxon>
    </lineage>
</organism>
<feature type="transmembrane region" description="Helical" evidence="1">
    <location>
        <begin position="183"/>
        <end position="203"/>
    </location>
</feature>
<feature type="transmembrane region" description="Helical" evidence="1">
    <location>
        <begin position="152"/>
        <end position="171"/>
    </location>
</feature>
<evidence type="ECO:0000313" key="4">
    <source>
        <dbReference type="Proteomes" id="UP001205843"/>
    </source>
</evidence>
<dbReference type="InterPro" id="IPR037185">
    <property type="entry name" value="EmrE-like"/>
</dbReference>
<comment type="caution">
    <text evidence="3">The sequence shown here is derived from an EMBL/GenBank/DDBJ whole genome shotgun (WGS) entry which is preliminary data.</text>
</comment>
<feature type="transmembrane region" description="Helical" evidence="1">
    <location>
        <begin position="265"/>
        <end position="283"/>
    </location>
</feature>
<feature type="transmembrane region" description="Helical" evidence="1">
    <location>
        <begin position="239"/>
        <end position="259"/>
    </location>
</feature>
<dbReference type="Pfam" id="PF00892">
    <property type="entry name" value="EamA"/>
    <property type="match status" value="2"/>
</dbReference>
<feature type="transmembrane region" description="Helical" evidence="1">
    <location>
        <begin position="12"/>
        <end position="31"/>
    </location>
</feature>
<protein>
    <submittedName>
        <fullName evidence="3">Drug/metabolite transporter (DMT)-like permease</fullName>
    </submittedName>
</protein>
<keyword evidence="1" id="KW-0472">Membrane</keyword>
<feature type="domain" description="EamA" evidence="2">
    <location>
        <begin position="154"/>
        <end position="279"/>
    </location>
</feature>
<keyword evidence="4" id="KW-1185">Reference proteome</keyword>
<dbReference type="Proteomes" id="UP001205843">
    <property type="component" value="Unassembled WGS sequence"/>
</dbReference>
<dbReference type="PANTHER" id="PTHR22911">
    <property type="entry name" value="ACYL-MALONYL CONDENSING ENZYME-RELATED"/>
    <property type="match status" value="1"/>
</dbReference>
<gene>
    <name evidence="3" type="ORF">J2T57_000181</name>
</gene>
<dbReference type="RefSeq" id="WP_253472856.1">
    <property type="nucleotide sequence ID" value="NZ_JALJXV010000001.1"/>
</dbReference>
<name>A0AAE3G0H0_9GAMM</name>
<feature type="transmembrane region" description="Helical" evidence="1">
    <location>
        <begin position="37"/>
        <end position="59"/>
    </location>
</feature>
<keyword evidence="1" id="KW-1133">Transmembrane helix</keyword>
<feature type="transmembrane region" description="Helical" evidence="1">
    <location>
        <begin position="128"/>
        <end position="146"/>
    </location>
</feature>
<evidence type="ECO:0000256" key="1">
    <source>
        <dbReference type="SAM" id="Phobius"/>
    </source>
</evidence>
<reference evidence="3" key="1">
    <citation type="submission" date="2022-03" db="EMBL/GenBank/DDBJ databases">
        <title>Genomic Encyclopedia of Type Strains, Phase III (KMG-III): the genomes of soil and plant-associated and newly described type strains.</title>
        <authorList>
            <person name="Whitman W."/>
        </authorList>
    </citation>
    <scope>NUCLEOTIDE SEQUENCE</scope>
    <source>
        <strain evidence="3">ANL 6-2</strain>
    </source>
</reference>
<dbReference type="SUPFAM" id="SSF103481">
    <property type="entry name" value="Multidrug resistance efflux transporter EmrE"/>
    <property type="match status" value="2"/>
</dbReference>
<keyword evidence="1" id="KW-0812">Transmembrane</keyword>
<dbReference type="InterPro" id="IPR000620">
    <property type="entry name" value="EamA_dom"/>
</dbReference>
<evidence type="ECO:0000259" key="2">
    <source>
        <dbReference type="Pfam" id="PF00892"/>
    </source>
</evidence>
<evidence type="ECO:0000313" key="3">
    <source>
        <dbReference type="EMBL" id="MCP1673089.1"/>
    </source>
</evidence>
<feature type="transmembrane region" description="Helical" evidence="1">
    <location>
        <begin position="209"/>
        <end position="232"/>
    </location>
</feature>
<dbReference type="EMBL" id="JALJXV010000001">
    <property type="protein sequence ID" value="MCP1673089.1"/>
    <property type="molecule type" value="Genomic_DNA"/>
</dbReference>
<feature type="domain" description="EamA" evidence="2">
    <location>
        <begin position="12"/>
        <end position="144"/>
    </location>
</feature>
<dbReference type="PANTHER" id="PTHR22911:SF103">
    <property type="entry name" value="BLR2811 PROTEIN"/>
    <property type="match status" value="1"/>
</dbReference>
<feature type="transmembrane region" description="Helical" evidence="1">
    <location>
        <begin position="103"/>
        <end position="121"/>
    </location>
</feature>
<sequence length="288" mass="31131">MQAVTVNEKLLLGIAMTMMAGALLASMDALGKHLSQYYPVLQVVWARYFFHAALVLLALSARHGLSFVRTRHPWIQTIRGLMLITVTGLLYLALIRVPLADATAIMFFAPVLVTLLSGIFLSERITPVRVGAVMAGFAGVLLIVRPGFETDWFMLLPLGAACTLAVYLLLTRTLSGRDPTRTTIFYTTAMGTVALTLMMPLVWQMPGVGHLLLMVIMGALGATGHFLIISAFAHAPASVLSPFLYFQIISAMVISVAVFGDPLTATMLAGTLLLIGGGLAVWWRESRP</sequence>
<feature type="transmembrane region" description="Helical" evidence="1">
    <location>
        <begin position="80"/>
        <end position="97"/>
    </location>
</feature>
<dbReference type="GO" id="GO:0016020">
    <property type="term" value="C:membrane"/>
    <property type="evidence" value="ECO:0007669"/>
    <property type="project" value="InterPro"/>
</dbReference>
<accession>A0AAE3G0H0</accession>